<feature type="binding site" evidence="4">
    <location>
        <position position="139"/>
    </location>
    <ligand>
        <name>NAD(+)</name>
        <dbReference type="ChEBI" id="CHEBI:57540"/>
    </ligand>
</feature>
<dbReference type="AlphaFoldDB" id="A0A0R1HPF7"/>
<dbReference type="InterPro" id="IPR001670">
    <property type="entry name" value="ADH_Fe/GldA"/>
</dbReference>
<evidence type="ECO:0000256" key="1">
    <source>
        <dbReference type="ARBA" id="ARBA00022723"/>
    </source>
</evidence>
<dbReference type="PANTHER" id="PTHR43616">
    <property type="entry name" value="GLYCEROL DEHYDROGENASE"/>
    <property type="match status" value="1"/>
</dbReference>
<feature type="binding site" evidence="3">
    <location>
        <position position="282"/>
    </location>
    <ligand>
        <name>glycerol</name>
        <dbReference type="ChEBI" id="CHEBI:17754"/>
    </ligand>
</feature>
<protein>
    <submittedName>
        <fullName evidence="6">Glycerol dehydrogenase</fullName>
    </submittedName>
</protein>
<organism evidence="6 7">
    <name type="scientific">Secundilactobacillus kimchicus JCM 15530</name>
    <dbReference type="NCBI Taxonomy" id="1302272"/>
    <lineage>
        <taxon>Bacteria</taxon>
        <taxon>Bacillati</taxon>
        <taxon>Bacillota</taxon>
        <taxon>Bacilli</taxon>
        <taxon>Lactobacillales</taxon>
        <taxon>Lactobacillaceae</taxon>
        <taxon>Secundilactobacillus</taxon>
    </lineage>
</organism>
<gene>
    <name evidence="6" type="ORF">FC96_GL001498</name>
</gene>
<feature type="binding site" evidence="4">
    <location>
        <begin position="124"/>
        <end position="127"/>
    </location>
    <ligand>
        <name>NAD(+)</name>
        <dbReference type="ChEBI" id="CHEBI:57540"/>
    </ligand>
</feature>
<dbReference type="STRING" id="1302272.FC96_GL001498"/>
<evidence type="ECO:0000256" key="4">
    <source>
        <dbReference type="PIRSR" id="PIRSR000112-3"/>
    </source>
</evidence>
<comment type="caution">
    <text evidence="6">The sequence shown here is derived from an EMBL/GenBank/DDBJ whole genome shotgun (WGS) entry which is preliminary data.</text>
</comment>
<dbReference type="Gene3D" id="3.40.50.1970">
    <property type="match status" value="1"/>
</dbReference>
<evidence type="ECO:0000259" key="5">
    <source>
        <dbReference type="Pfam" id="PF00465"/>
    </source>
</evidence>
<dbReference type="Pfam" id="PF00465">
    <property type="entry name" value="Fe-ADH"/>
    <property type="match status" value="1"/>
</dbReference>
<dbReference type="SUPFAM" id="SSF56796">
    <property type="entry name" value="Dehydroquinate synthase-like"/>
    <property type="match status" value="1"/>
</dbReference>
<keyword evidence="3" id="KW-0862">Zinc</keyword>
<keyword evidence="1 3" id="KW-0479">Metal-binding</keyword>
<evidence type="ECO:0000313" key="7">
    <source>
        <dbReference type="Proteomes" id="UP000050911"/>
    </source>
</evidence>
<dbReference type="Gene3D" id="1.20.1090.10">
    <property type="entry name" value="Dehydroquinate synthase-like - alpha domain"/>
    <property type="match status" value="1"/>
</dbReference>
<comment type="cofactor">
    <cofactor evidence="3">
        <name>Zn(2+)</name>
        <dbReference type="ChEBI" id="CHEBI:29105"/>
    </cofactor>
    <text evidence="3">Binds 1 zinc ion per subunit.</text>
</comment>
<name>A0A0R1HPF7_9LACO</name>
<accession>A0A0R1HPF7</accession>
<keyword evidence="2" id="KW-0560">Oxidoreductase</keyword>
<feature type="binding site" evidence="4">
    <location>
        <begin position="102"/>
        <end position="106"/>
    </location>
    <ligand>
        <name>NAD(+)</name>
        <dbReference type="ChEBI" id="CHEBI:57540"/>
    </ligand>
</feature>
<dbReference type="GO" id="GO:0016614">
    <property type="term" value="F:oxidoreductase activity, acting on CH-OH group of donors"/>
    <property type="evidence" value="ECO:0007669"/>
    <property type="project" value="InterPro"/>
</dbReference>
<dbReference type="CDD" id="cd08172">
    <property type="entry name" value="GlyDH-like"/>
    <property type="match status" value="1"/>
</dbReference>
<dbReference type="PATRIC" id="fig|1302272.5.peg.1515"/>
<dbReference type="EMBL" id="AZCX01000003">
    <property type="protein sequence ID" value="KRK48396.1"/>
    <property type="molecule type" value="Genomic_DNA"/>
</dbReference>
<feature type="binding site" evidence="3">
    <location>
        <position position="179"/>
    </location>
    <ligand>
        <name>glycerol</name>
        <dbReference type="ChEBI" id="CHEBI:17754"/>
    </ligand>
</feature>
<dbReference type="PANTHER" id="PTHR43616:SF3">
    <property type="entry name" value="HYDROXYCARBOXYLATE DEHYDROGENASE A"/>
    <property type="match status" value="1"/>
</dbReference>
<sequence length="376" mass="40566">MTGQHKGLTTMISQSGPQRYISDNEAYDQLPGFMADLKVKTVLFLHGQKSLAAAQPYLPAWPADVDVVDVPFGGECSYEEIARVRAIADENDVDMVIGLGGGKVLDTAKSVTTGTHRYLVLIPTLASNCSPWSAISVHYKESGEHVDHEIYLETANLMLLNPKVILNSPIEYFVAGIGDTLAKFYESELIFKQLPEDQYTVALTISQQMANNCKDVLLKNAIGAVEDMKAGKLTPRWRQVAETVTVMAGTVGGWGDDYGRASGAHAIHDALTIFPETAPHLHGAKVAYGILVLLAIEGQEDDIKDLLPFYRALGLPTNLAEVDLGHASEADIEKVAEAAADPSTQMHFVPTEKPVTAAVVREAIATVEQVSAKVAI</sequence>
<keyword evidence="7" id="KW-1185">Reference proteome</keyword>
<proteinExistence type="predicted"/>
<keyword evidence="4" id="KW-0520">NAD</keyword>
<reference evidence="6 7" key="1">
    <citation type="journal article" date="2015" name="Genome Announc.">
        <title>Expanding the biotechnology potential of lactobacilli through comparative genomics of 213 strains and associated genera.</title>
        <authorList>
            <person name="Sun Z."/>
            <person name="Harris H.M."/>
            <person name="McCann A."/>
            <person name="Guo C."/>
            <person name="Argimon S."/>
            <person name="Zhang W."/>
            <person name="Yang X."/>
            <person name="Jeffery I.B."/>
            <person name="Cooney J.C."/>
            <person name="Kagawa T.F."/>
            <person name="Liu W."/>
            <person name="Song Y."/>
            <person name="Salvetti E."/>
            <person name="Wrobel A."/>
            <person name="Rasinkangas P."/>
            <person name="Parkhill J."/>
            <person name="Rea M.C."/>
            <person name="O'Sullivan O."/>
            <person name="Ritari J."/>
            <person name="Douillard F.P."/>
            <person name="Paul Ross R."/>
            <person name="Yang R."/>
            <person name="Briner A.E."/>
            <person name="Felis G.E."/>
            <person name="de Vos W.M."/>
            <person name="Barrangou R."/>
            <person name="Klaenhammer T.R."/>
            <person name="Caufield P.W."/>
            <person name="Cui Y."/>
            <person name="Zhang H."/>
            <person name="O'Toole P.W."/>
        </authorList>
    </citation>
    <scope>NUCLEOTIDE SEQUENCE [LARGE SCALE GENOMIC DNA]</scope>
    <source>
        <strain evidence="6 7">JCM 15530</strain>
    </source>
</reference>
<evidence type="ECO:0000313" key="6">
    <source>
        <dbReference type="EMBL" id="KRK48396.1"/>
    </source>
</evidence>
<dbReference type="GO" id="GO:0046872">
    <property type="term" value="F:metal ion binding"/>
    <property type="evidence" value="ECO:0007669"/>
    <property type="project" value="UniProtKB-KW"/>
</dbReference>
<feature type="binding site" evidence="4">
    <location>
        <position position="133"/>
    </location>
    <ligand>
        <name>NAD(+)</name>
        <dbReference type="ChEBI" id="CHEBI:57540"/>
    </ligand>
</feature>
<feature type="binding site" evidence="3">
    <location>
        <position position="265"/>
    </location>
    <ligand>
        <name>glycerol</name>
        <dbReference type="ChEBI" id="CHEBI:17754"/>
    </ligand>
</feature>
<feature type="domain" description="Alcohol dehydrogenase iron-type/glycerol dehydrogenase GldA" evidence="5">
    <location>
        <begin position="17"/>
        <end position="146"/>
    </location>
</feature>
<dbReference type="Proteomes" id="UP000050911">
    <property type="component" value="Unassembled WGS sequence"/>
</dbReference>
<evidence type="ECO:0000256" key="2">
    <source>
        <dbReference type="ARBA" id="ARBA00023002"/>
    </source>
</evidence>
<dbReference type="InterPro" id="IPR016205">
    <property type="entry name" value="Glycerol_DH"/>
</dbReference>
<dbReference type="PIRSF" id="PIRSF000112">
    <property type="entry name" value="Glycerol_dehydrogenase"/>
    <property type="match status" value="1"/>
</dbReference>
<evidence type="ECO:0000256" key="3">
    <source>
        <dbReference type="PIRSR" id="PIRSR000112-1"/>
    </source>
</evidence>